<evidence type="ECO:0000313" key="4">
    <source>
        <dbReference type="Proteomes" id="UP001595847"/>
    </source>
</evidence>
<gene>
    <name evidence="3" type="ORF">ACFOVU_20525</name>
</gene>
<organism evidence="3 4">
    <name type="scientific">Nocardiopsis sediminis</name>
    <dbReference type="NCBI Taxonomy" id="1778267"/>
    <lineage>
        <taxon>Bacteria</taxon>
        <taxon>Bacillati</taxon>
        <taxon>Actinomycetota</taxon>
        <taxon>Actinomycetes</taxon>
        <taxon>Streptosporangiales</taxon>
        <taxon>Nocardiopsidaceae</taxon>
        <taxon>Nocardiopsis</taxon>
    </lineage>
</organism>
<dbReference type="PANTHER" id="PTHR36844">
    <property type="entry name" value="PROTEASE PRSW"/>
    <property type="match status" value="1"/>
</dbReference>
<evidence type="ECO:0000256" key="1">
    <source>
        <dbReference type="SAM" id="MobiDB-lite"/>
    </source>
</evidence>
<keyword evidence="3" id="KW-0645">Protease</keyword>
<name>A0ABV8FT99_9ACTN</name>
<keyword evidence="2" id="KW-1133">Transmembrane helix</keyword>
<feature type="transmembrane region" description="Helical" evidence="2">
    <location>
        <begin position="209"/>
        <end position="229"/>
    </location>
</feature>
<keyword evidence="3" id="KW-0378">Hydrolase</keyword>
<protein>
    <submittedName>
        <fullName evidence="3">PrsW family intramembrane metalloprotease</fullName>
    </submittedName>
</protein>
<dbReference type="EMBL" id="JBHSBH010000013">
    <property type="protein sequence ID" value="MFC3998323.1"/>
    <property type="molecule type" value="Genomic_DNA"/>
</dbReference>
<feature type="transmembrane region" description="Helical" evidence="2">
    <location>
        <begin position="21"/>
        <end position="38"/>
    </location>
</feature>
<feature type="transmembrane region" description="Helical" evidence="2">
    <location>
        <begin position="108"/>
        <end position="128"/>
    </location>
</feature>
<proteinExistence type="predicted"/>
<feature type="compositionally biased region" description="Low complexity" evidence="1">
    <location>
        <begin position="311"/>
        <end position="320"/>
    </location>
</feature>
<feature type="transmembrane region" description="Helical" evidence="2">
    <location>
        <begin position="77"/>
        <end position="96"/>
    </location>
</feature>
<dbReference type="InterPro" id="IPR026898">
    <property type="entry name" value="PrsW"/>
</dbReference>
<feature type="transmembrane region" description="Helical" evidence="2">
    <location>
        <begin position="266"/>
        <end position="289"/>
    </location>
</feature>
<keyword evidence="2" id="KW-0812">Transmembrane</keyword>
<dbReference type="PANTHER" id="PTHR36844:SF1">
    <property type="entry name" value="PROTEASE PRSW"/>
    <property type="match status" value="1"/>
</dbReference>
<dbReference type="RefSeq" id="WP_378536082.1">
    <property type="nucleotide sequence ID" value="NZ_JBHSBH010000013.1"/>
</dbReference>
<dbReference type="Proteomes" id="UP001595847">
    <property type="component" value="Unassembled WGS sequence"/>
</dbReference>
<keyword evidence="3" id="KW-0482">Metalloprotease</keyword>
<keyword evidence="4" id="KW-1185">Reference proteome</keyword>
<reference evidence="4" key="1">
    <citation type="journal article" date="2019" name="Int. J. Syst. Evol. Microbiol.">
        <title>The Global Catalogue of Microorganisms (GCM) 10K type strain sequencing project: providing services to taxonomists for standard genome sequencing and annotation.</title>
        <authorList>
            <consortium name="The Broad Institute Genomics Platform"/>
            <consortium name="The Broad Institute Genome Sequencing Center for Infectious Disease"/>
            <person name="Wu L."/>
            <person name="Ma J."/>
        </authorList>
    </citation>
    <scope>NUCLEOTIDE SEQUENCE [LARGE SCALE GENOMIC DNA]</scope>
    <source>
        <strain evidence="4">TBRC 1826</strain>
    </source>
</reference>
<keyword evidence="2" id="KW-0472">Membrane</keyword>
<feature type="transmembrane region" description="Helical" evidence="2">
    <location>
        <begin position="180"/>
        <end position="202"/>
    </location>
</feature>
<dbReference type="GO" id="GO:0008237">
    <property type="term" value="F:metallopeptidase activity"/>
    <property type="evidence" value="ECO:0007669"/>
    <property type="project" value="UniProtKB-KW"/>
</dbReference>
<comment type="caution">
    <text evidence="3">The sequence shown here is derived from an EMBL/GenBank/DDBJ whole genome shotgun (WGS) entry which is preliminary data.</text>
</comment>
<sequence>MAVQAPNTPAAARAPRAWPRIFLAGFALWIATVLVTFLTANTALLPTIVLLGSFLVPVTFVAWAHEHDTGEHVTVELLFSAFIIGGVLGVLGASLLETYLLASPSPLQYIGVGVIEETVKLLALLFVARDMARRTPRDGLVLGAAVGFGFAAFESAGYALNALVTSQGFDLLSLVETEVLRGLLTPVGHGLWTAIVGGVLFAASPGRRWHFTGGVLAALVGVALLHALWDSVHGLAVLVTLVFTGSPWQEYLLHAGRIPDPAPGQAALILTLDVLGLLAVSAVGLAWLWTLVSRARPTGPEGAGGAPPDGPQGTDGTQDPAGPLPPRPDGGTSGTF</sequence>
<feature type="region of interest" description="Disordered" evidence="1">
    <location>
        <begin position="298"/>
        <end position="336"/>
    </location>
</feature>
<evidence type="ECO:0000313" key="3">
    <source>
        <dbReference type="EMBL" id="MFC3998323.1"/>
    </source>
</evidence>
<feature type="transmembrane region" description="Helical" evidence="2">
    <location>
        <begin position="44"/>
        <end position="65"/>
    </location>
</feature>
<feature type="transmembrane region" description="Helical" evidence="2">
    <location>
        <begin position="140"/>
        <end position="160"/>
    </location>
</feature>
<evidence type="ECO:0000256" key="2">
    <source>
        <dbReference type="SAM" id="Phobius"/>
    </source>
</evidence>
<dbReference type="Pfam" id="PF13367">
    <property type="entry name" value="PrsW-protease"/>
    <property type="match status" value="1"/>
</dbReference>
<accession>A0ABV8FT99</accession>